<evidence type="ECO:0000259" key="2">
    <source>
        <dbReference type="Pfam" id="PF01370"/>
    </source>
</evidence>
<dbReference type="PANTHER" id="PTHR43000">
    <property type="entry name" value="DTDP-D-GLUCOSE 4,6-DEHYDRATASE-RELATED"/>
    <property type="match status" value="1"/>
</dbReference>
<accession>G7WAZ1</accession>
<proteinExistence type="inferred from homology"/>
<dbReference type="KEGG" id="dor:Desor_1861"/>
<comment type="similarity">
    <text evidence="1">Belongs to the NAD(P)-dependent epimerase/dehydratase family.</text>
</comment>
<dbReference type="SUPFAM" id="SSF51735">
    <property type="entry name" value="NAD(P)-binding Rossmann-fold domains"/>
    <property type="match status" value="1"/>
</dbReference>
<dbReference type="EMBL" id="CP003108">
    <property type="protein sequence ID" value="AET67492.1"/>
    <property type="molecule type" value="Genomic_DNA"/>
</dbReference>
<dbReference type="eggNOG" id="COG0451">
    <property type="taxonomic scope" value="Bacteria"/>
</dbReference>
<dbReference type="Proteomes" id="UP000006346">
    <property type="component" value="Chromosome"/>
</dbReference>
<dbReference type="Gene3D" id="3.40.50.720">
    <property type="entry name" value="NAD(P)-binding Rossmann-like Domain"/>
    <property type="match status" value="1"/>
</dbReference>
<dbReference type="STRING" id="768706.Desor_1861"/>
<evidence type="ECO:0000256" key="1">
    <source>
        <dbReference type="ARBA" id="ARBA00007637"/>
    </source>
</evidence>
<dbReference type="PATRIC" id="fig|768706.3.peg.1874"/>
<gene>
    <name evidence="3" type="ordered locus">Desor_1861</name>
</gene>
<evidence type="ECO:0000313" key="4">
    <source>
        <dbReference type="Proteomes" id="UP000006346"/>
    </source>
</evidence>
<name>G7WAZ1_DESOD</name>
<dbReference type="RefSeq" id="WP_014184307.1">
    <property type="nucleotide sequence ID" value="NC_016584.1"/>
</dbReference>
<dbReference type="InterPro" id="IPR001509">
    <property type="entry name" value="Epimerase_deHydtase"/>
</dbReference>
<dbReference type="Pfam" id="PF01370">
    <property type="entry name" value="Epimerase"/>
    <property type="match status" value="1"/>
</dbReference>
<dbReference type="OrthoDB" id="244102at2"/>
<dbReference type="HOGENOM" id="CLU_007383_1_7_9"/>
<protein>
    <submittedName>
        <fullName evidence="3">Nucleoside-diphosphate-sugar epimerase</fullName>
    </submittedName>
</protein>
<dbReference type="PRINTS" id="PR01713">
    <property type="entry name" value="NUCEPIMERASE"/>
</dbReference>
<dbReference type="InterPro" id="IPR036291">
    <property type="entry name" value="NAD(P)-bd_dom_sf"/>
</dbReference>
<organism evidence="3 4">
    <name type="scientific">Desulfosporosinus orientis (strain ATCC 19365 / DSM 765 / NCIMB 8382 / VKM B-1628 / Singapore I)</name>
    <name type="common">Desulfotomaculum orientis</name>
    <dbReference type="NCBI Taxonomy" id="768706"/>
    <lineage>
        <taxon>Bacteria</taxon>
        <taxon>Bacillati</taxon>
        <taxon>Bacillota</taxon>
        <taxon>Clostridia</taxon>
        <taxon>Eubacteriales</taxon>
        <taxon>Desulfitobacteriaceae</taxon>
        <taxon>Desulfosporosinus</taxon>
    </lineage>
</organism>
<keyword evidence="4" id="KW-1185">Reference proteome</keyword>
<feature type="domain" description="NAD-dependent epimerase/dehydratase" evidence="2">
    <location>
        <begin position="3"/>
        <end position="242"/>
    </location>
</feature>
<sequence>MKILVTGAAGFIGSHLCERLLQLNNIEVIGIDGFINPLLNQTKQRNLQELLSNPRFKFHQVDLREADLKTILDGIEAVYHLSGMPGVRTSWGTDFQGYVDHNISATQVLLEAVRESSLEKFVYVSTSSVYGEKIGKVTEESVPTPLSPYGVSKLAGEYLCNVYQVNYNIPVVTLRYFTVYGPRQRSDMAFHRFIKGILNDETLQIYGDGTQTRDFTFVSDCIEGSVAVLKAENVIGETINLGGKERASVLDVIKHIEELVGKKATLKFVGGLIGEPRDTWADISKAKELLDYYPATSLRNGLICQINDFVKFYQTE</sequence>
<reference evidence="4" key="1">
    <citation type="submission" date="2011-11" db="EMBL/GenBank/DDBJ databases">
        <title>Complete sequence of Desulfosporosinus orientis DSM 765.</title>
        <authorList>
            <person name="Lucas S."/>
            <person name="Han J."/>
            <person name="Lapidus A."/>
            <person name="Cheng J.-F."/>
            <person name="Goodwin L."/>
            <person name="Pitluck S."/>
            <person name="Peters L."/>
            <person name="Ovchinnikova G."/>
            <person name="Teshima H."/>
            <person name="Detter J.C."/>
            <person name="Han C."/>
            <person name="Tapia R."/>
            <person name="Land M."/>
            <person name="Hauser L."/>
            <person name="Kyrpides N."/>
            <person name="Ivanova N."/>
            <person name="Pagani I."/>
            <person name="Pester M."/>
            <person name="Spring S."/>
            <person name="Ollivier B."/>
            <person name="Rattei T."/>
            <person name="Klenk H.-P."/>
            <person name="Wagner M."/>
            <person name="Loy A."/>
            <person name="Woyke T."/>
        </authorList>
    </citation>
    <scope>NUCLEOTIDE SEQUENCE [LARGE SCALE GENOMIC DNA]</scope>
    <source>
        <strain evidence="4">ATCC 19365 / DSM 765 / NCIMB 8382 / VKM B-1628</strain>
    </source>
</reference>
<evidence type="ECO:0000313" key="3">
    <source>
        <dbReference type="EMBL" id="AET67492.1"/>
    </source>
</evidence>
<dbReference type="AlphaFoldDB" id="G7WAZ1"/>
<reference evidence="3 4" key="2">
    <citation type="journal article" date="2012" name="J. Bacteriol.">
        <title>Complete genome sequences of Desulfosporosinus orientis DSM765T, Desulfosporosinus youngiae DSM17734T, Desulfosporosinus meridiei DSM13257T, and Desulfosporosinus acidiphilus DSM22704T.</title>
        <authorList>
            <person name="Pester M."/>
            <person name="Brambilla E."/>
            <person name="Alazard D."/>
            <person name="Rattei T."/>
            <person name="Weinmaier T."/>
            <person name="Han J."/>
            <person name="Lucas S."/>
            <person name="Lapidus A."/>
            <person name="Cheng J.F."/>
            <person name="Goodwin L."/>
            <person name="Pitluck S."/>
            <person name="Peters L."/>
            <person name="Ovchinnikova G."/>
            <person name="Teshima H."/>
            <person name="Detter J.C."/>
            <person name="Han C.S."/>
            <person name="Tapia R."/>
            <person name="Land M.L."/>
            <person name="Hauser L."/>
            <person name="Kyrpides N.C."/>
            <person name="Ivanova N.N."/>
            <person name="Pagani I."/>
            <person name="Huntmann M."/>
            <person name="Wei C.L."/>
            <person name="Davenport K.W."/>
            <person name="Daligault H."/>
            <person name="Chain P.S."/>
            <person name="Chen A."/>
            <person name="Mavromatis K."/>
            <person name="Markowitz V."/>
            <person name="Szeto E."/>
            <person name="Mikhailova N."/>
            <person name="Pati A."/>
            <person name="Wagner M."/>
            <person name="Woyke T."/>
            <person name="Ollivier B."/>
            <person name="Klenk H.P."/>
            <person name="Spring S."/>
            <person name="Loy A."/>
        </authorList>
    </citation>
    <scope>NUCLEOTIDE SEQUENCE [LARGE SCALE GENOMIC DNA]</scope>
    <source>
        <strain evidence="4">ATCC 19365 / DSM 765 / NCIMB 8382 / VKM B-1628</strain>
    </source>
</reference>